<keyword evidence="1" id="KW-0812">Transmembrane</keyword>
<evidence type="ECO:0000313" key="2">
    <source>
        <dbReference type="EMBL" id="KAK8095551.1"/>
    </source>
</evidence>
<evidence type="ECO:0000313" key="3">
    <source>
        <dbReference type="Proteomes" id="UP001392437"/>
    </source>
</evidence>
<evidence type="ECO:0000256" key="1">
    <source>
        <dbReference type="SAM" id="Phobius"/>
    </source>
</evidence>
<accession>A0AAW0Q4H2</accession>
<keyword evidence="3" id="KW-1185">Reference proteome</keyword>
<dbReference type="AlphaFoldDB" id="A0AAW0Q4H2"/>
<protein>
    <submittedName>
        <fullName evidence="2">Uncharacterized protein</fullName>
    </submittedName>
</protein>
<organism evidence="2 3">
    <name type="scientific">Apiospora kogelbergensis</name>
    <dbReference type="NCBI Taxonomy" id="1337665"/>
    <lineage>
        <taxon>Eukaryota</taxon>
        <taxon>Fungi</taxon>
        <taxon>Dikarya</taxon>
        <taxon>Ascomycota</taxon>
        <taxon>Pezizomycotina</taxon>
        <taxon>Sordariomycetes</taxon>
        <taxon>Xylariomycetidae</taxon>
        <taxon>Amphisphaeriales</taxon>
        <taxon>Apiosporaceae</taxon>
        <taxon>Apiospora</taxon>
    </lineage>
</organism>
<gene>
    <name evidence="2" type="ORF">PG999_013573</name>
</gene>
<sequence>MAPQAFSSSSAKVFTPKALTTKLFTPTKIFTPMGGAVTSKKLAAPMAAFTMACVLLGWTRSSIREARRNAQIERQMNRERSLAVVAKHIK</sequence>
<keyword evidence="1" id="KW-1133">Transmembrane helix</keyword>
<dbReference type="Proteomes" id="UP001392437">
    <property type="component" value="Unassembled WGS sequence"/>
</dbReference>
<feature type="transmembrane region" description="Helical" evidence="1">
    <location>
        <begin position="42"/>
        <end position="59"/>
    </location>
</feature>
<reference evidence="2 3" key="1">
    <citation type="submission" date="2023-01" db="EMBL/GenBank/DDBJ databases">
        <title>Analysis of 21 Apiospora genomes using comparative genomics revels a genus with tremendous synthesis potential of carbohydrate active enzymes and secondary metabolites.</title>
        <authorList>
            <person name="Sorensen T."/>
        </authorList>
    </citation>
    <scope>NUCLEOTIDE SEQUENCE [LARGE SCALE GENOMIC DNA]</scope>
    <source>
        <strain evidence="2 3">CBS 117206</strain>
    </source>
</reference>
<comment type="caution">
    <text evidence="2">The sequence shown here is derived from an EMBL/GenBank/DDBJ whole genome shotgun (WGS) entry which is preliminary data.</text>
</comment>
<proteinExistence type="predicted"/>
<keyword evidence="1" id="KW-0472">Membrane</keyword>
<dbReference type="EMBL" id="JAQQWP010000011">
    <property type="protein sequence ID" value="KAK8095551.1"/>
    <property type="molecule type" value="Genomic_DNA"/>
</dbReference>
<name>A0AAW0Q4H2_9PEZI</name>